<evidence type="ECO:0000256" key="2">
    <source>
        <dbReference type="ARBA" id="ARBA00022917"/>
    </source>
</evidence>
<organism evidence="7">
    <name type="scientific">Soboliphyme baturini</name>
    <dbReference type="NCBI Taxonomy" id="241478"/>
    <lineage>
        <taxon>Eukaryota</taxon>
        <taxon>Metazoa</taxon>
        <taxon>Ecdysozoa</taxon>
        <taxon>Nematoda</taxon>
        <taxon>Enoplea</taxon>
        <taxon>Dorylaimia</taxon>
        <taxon>Dioctophymatida</taxon>
        <taxon>Dioctophymatoidea</taxon>
        <taxon>Soboliphymatidae</taxon>
        <taxon>Soboliphyme</taxon>
    </lineage>
</organism>
<evidence type="ECO:0000259" key="4">
    <source>
        <dbReference type="PROSITE" id="PS51722"/>
    </source>
</evidence>
<dbReference type="InterPro" id="IPR031157">
    <property type="entry name" value="G_TR_CS"/>
</dbReference>
<dbReference type="InterPro" id="IPR005225">
    <property type="entry name" value="Small_GTP-bd"/>
</dbReference>
<dbReference type="Pfam" id="PF22042">
    <property type="entry name" value="EF-G_D2"/>
    <property type="match status" value="1"/>
</dbReference>
<evidence type="ECO:0000313" key="6">
    <source>
        <dbReference type="Proteomes" id="UP000270296"/>
    </source>
</evidence>
<dbReference type="Pfam" id="PF00009">
    <property type="entry name" value="GTP_EFTU"/>
    <property type="match status" value="1"/>
</dbReference>
<reference evidence="7" key="1">
    <citation type="submission" date="2016-06" db="UniProtKB">
        <authorList>
            <consortium name="WormBaseParasite"/>
        </authorList>
    </citation>
    <scope>IDENTIFICATION</scope>
</reference>
<dbReference type="InterPro" id="IPR053905">
    <property type="entry name" value="EF-G-like_DII"/>
</dbReference>
<dbReference type="InterPro" id="IPR009000">
    <property type="entry name" value="Transl_B-barrel_sf"/>
</dbReference>
<dbReference type="InterPro" id="IPR009022">
    <property type="entry name" value="EFG_III"/>
</dbReference>
<dbReference type="CDD" id="cd16262">
    <property type="entry name" value="EFG_III"/>
    <property type="match status" value="1"/>
</dbReference>
<reference evidence="5 6" key="2">
    <citation type="submission" date="2018-11" db="EMBL/GenBank/DDBJ databases">
        <authorList>
            <consortium name="Pathogen Informatics"/>
        </authorList>
    </citation>
    <scope>NUCLEOTIDE SEQUENCE [LARGE SCALE GENOMIC DNA]</scope>
</reference>
<dbReference type="GO" id="GO:0005525">
    <property type="term" value="F:GTP binding"/>
    <property type="evidence" value="ECO:0007669"/>
    <property type="project" value="UniProtKB-KW"/>
</dbReference>
<dbReference type="Gene3D" id="3.40.50.300">
    <property type="entry name" value="P-loop containing nucleotide triphosphate hydrolases"/>
    <property type="match status" value="2"/>
</dbReference>
<dbReference type="Proteomes" id="UP000270296">
    <property type="component" value="Unassembled WGS sequence"/>
</dbReference>
<dbReference type="PROSITE" id="PS51722">
    <property type="entry name" value="G_TR_2"/>
    <property type="match status" value="1"/>
</dbReference>
<dbReference type="PANTHER" id="PTHR43261">
    <property type="entry name" value="TRANSLATION ELONGATION FACTOR G-RELATED"/>
    <property type="match status" value="1"/>
</dbReference>
<name>A0A183IM11_9BILA</name>
<dbReference type="NCBIfam" id="TIGR00231">
    <property type="entry name" value="small_GTP"/>
    <property type="match status" value="1"/>
</dbReference>
<dbReference type="SUPFAM" id="SSF54980">
    <property type="entry name" value="EF-G C-terminal domain-like"/>
    <property type="match status" value="2"/>
</dbReference>
<dbReference type="InterPro" id="IPR035647">
    <property type="entry name" value="EFG_III/V"/>
</dbReference>
<dbReference type="GO" id="GO:0032543">
    <property type="term" value="P:mitochondrial translation"/>
    <property type="evidence" value="ECO:0007669"/>
    <property type="project" value="TreeGrafter"/>
</dbReference>
<dbReference type="PRINTS" id="PR00315">
    <property type="entry name" value="ELONGATNFCT"/>
</dbReference>
<dbReference type="SUPFAM" id="SSF52540">
    <property type="entry name" value="P-loop containing nucleoside triphosphate hydrolases"/>
    <property type="match status" value="1"/>
</dbReference>
<dbReference type="InterPro" id="IPR000795">
    <property type="entry name" value="T_Tr_GTP-bd_dom"/>
</dbReference>
<dbReference type="CDD" id="cd04088">
    <property type="entry name" value="EFG_mtEFG_II"/>
    <property type="match status" value="1"/>
</dbReference>
<dbReference type="Gene3D" id="3.30.70.870">
    <property type="entry name" value="Elongation Factor G (Translational Gtpase), domain 3"/>
    <property type="match status" value="1"/>
</dbReference>
<dbReference type="AlphaFoldDB" id="A0A183IM11"/>
<dbReference type="SUPFAM" id="SSF50447">
    <property type="entry name" value="Translation proteins"/>
    <property type="match status" value="1"/>
</dbReference>
<proteinExistence type="predicted"/>
<feature type="domain" description="Tr-type G" evidence="4">
    <location>
        <begin position="101"/>
        <end position="271"/>
    </location>
</feature>
<evidence type="ECO:0000313" key="5">
    <source>
        <dbReference type="EMBL" id="VDP05087.1"/>
    </source>
</evidence>
<dbReference type="GO" id="GO:0003924">
    <property type="term" value="F:GTPase activity"/>
    <property type="evidence" value="ECO:0007669"/>
    <property type="project" value="InterPro"/>
</dbReference>
<evidence type="ECO:0000256" key="1">
    <source>
        <dbReference type="ARBA" id="ARBA00022741"/>
    </source>
</evidence>
<dbReference type="PANTHER" id="PTHR43261:SF1">
    <property type="entry name" value="RIBOSOME-RELEASING FACTOR 2, MITOCHONDRIAL"/>
    <property type="match status" value="1"/>
</dbReference>
<dbReference type="InterPro" id="IPR041095">
    <property type="entry name" value="EFG_II"/>
</dbReference>
<dbReference type="InterPro" id="IPR027417">
    <property type="entry name" value="P-loop_NTPase"/>
</dbReference>
<dbReference type="InterPro" id="IPR000640">
    <property type="entry name" value="EFG_V-like"/>
</dbReference>
<keyword evidence="3" id="KW-0342">GTP-binding</keyword>
<dbReference type="PROSITE" id="PS00301">
    <property type="entry name" value="G_TR_1"/>
    <property type="match status" value="1"/>
</dbReference>
<dbReference type="GO" id="GO:0005739">
    <property type="term" value="C:mitochondrion"/>
    <property type="evidence" value="ECO:0007669"/>
    <property type="project" value="TreeGrafter"/>
</dbReference>
<dbReference type="WBParaSite" id="SBAD_0000485301-mRNA-1">
    <property type="protein sequence ID" value="SBAD_0000485301-mRNA-1"/>
    <property type="gene ID" value="SBAD_0000485301"/>
</dbReference>
<accession>A0A183IM11</accession>
<evidence type="ECO:0000313" key="7">
    <source>
        <dbReference type="WBParaSite" id="SBAD_0000485301-mRNA-1"/>
    </source>
</evidence>
<keyword evidence="6" id="KW-1185">Reference proteome</keyword>
<dbReference type="Pfam" id="PF00679">
    <property type="entry name" value="EFG_C"/>
    <property type="match status" value="1"/>
</dbReference>
<keyword evidence="2" id="KW-0648">Protein biosynthesis</keyword>
<dbReference type="OrthoDB" id="198619at2759"/>
<dbReference type="Pfam" id="PF14492">
    <property type="entry name" value="EFG_III"/>
    <property type="match status" value="1"/>
</dbReference>
<gene>
    <name evidence="5" type="ORF">SBAD_LOCUS4657</name>
</gene>
<dbReference type="EMBL" id="UZAM01008464">
    <property type="protein sequence ID" value="VDP05087.1"/>
    <property type="molecule type" value="Genomic_DNA"/>
</dbReference>
<evidence type="ECO:0000256" key="3">
    <source>
        <dbReference type="ARBA" id="ARBA00023134"/>
    </source>
</evidence>
<sequence>MENFHDCRCDYFEPIGNALLELQVELIDSLEELQQKMCNSLCLQRNEESTLAFMTFNWCSAVVRLLIQRVSAKRKFFPNGFLVSSINQTTRRWAHSTVPISKVRNIGIIAHVDAGKTTTTERMLYITRETEHIGNVDSGDTITDYMAQERERGITITCAAVSFLWQGYRINLIDTPGHVDFMLEKEHMDYEAVMCAREEMVNVLAECDESFAEQVLSLPTFRDVQPDLVIDAIRNCTIHRKIVPVLCGSSFQNKGVQPLISAVCHFLPSPDERQYEFLRYFKDHFCGLAFKCIHDHYKGCLTFVRIYGGTLLPGKAIFNINRNLSETISKLYLAQGDRMREVPKAVAGDIVVLPGLKCTVTGDTLVDSLDTARKANRIYLEALKRKEINSEAGLPDVSAVDVSEKDKIMLIGVQSPSPVFYCSVEPESPSMQSRMETALNQLMKEDPSMKARFDESSQQHVVEGMGKLHIEVLRDRLLKEFKLKVFLGKLFVNYKENINVPGSATYSLNETIGGKQHMVFLRLSVAPDPNAHSLTAIHVLQKHAEKSLSDQYPPRFIDAVKDGCISAASCGPLGFPMELVELKFPGNDLKTVLVLVPLAELHDYSSTLRILSSGTATLNMQFYEYMQMTLADQQKVLERMQHV</sequence>
<protein>
    <submittedName>
        <fullName evidence="7">Tr-type G domain-containing protein</fullName>
    </submittedName>
</protein>
<dbReference type="GO" id="GO:0032790">
    <property type="term" value="P:ribosome disassembly"/>
    <property type="evidence" value="ECO:0007669"/>
    <property type="project" value="TreeGrafter"/>
</dbReference>
<dbReference type="Gene3D" id="2.40.30.10">
    <property type="entry name" value="Translation factors"/>
    <property type="match status" value="1"/>
</dbReference>
<keyword evidence="1" id="KW-0547">Nucleotide-binding</keyword>
<dbReference type="Gene3D" id="3.30.70.240">
    <property type="match status" value="1"/>
</dbReference>